<comment type="similarity">
    <text evidence="2 9">Belongs to the pyrroline-5-carboxylate reductase family.</text>
</comment>
<accession>A0A9W8YYK3</accession>
<dbReference type="HAMAP" id="MF_01925">
    <property type="entry name" value="P5C_reductase"/>
    <property type="match status" value="1"/>
</dbReference>
<evidence type="ECO:0000256" key="6">
    <source>
        <dbReference type="ARBA" id="ARBA00022857"/>
    </source>
</evidence>
<dbReference type="InterPro" id="IPR053790">
    <property type="entry name" value="P5CR-like_CS"/>
</dbReference>
<reference evidence="12" key="1">
    <citation type="submission" date="2022-10" db="EMBL/GenBank/DDBJ databases">
        <title>Tapping the CABI collections for fungal endophytes: first genome assemblies for Collariella, Neodidymelliopsis, Ascochyta clinopodiicola, Didymella pomorum, Didymosphaeria variabile, Neocosmospora piperis and Neocucurbitaria cava.</title>
        <authorList>
            <person name="Hill R."/>
        </authorList>
    </citation>
    <scope>NUCLEOTIDE SEQUENCE</scope>
    <source>
        <strain evidence="12">IMI 355082</strain>
    </source>
</reference>
<dbReference type="Proteomes" id="UP001140453">
    <property type="component" value="Unassembled WGS sequence"/>
</dbReference>
<dbReference type="OrthoDB" id="10263291at2759"/>
<comment type="caution">
    <text evidence="12">The sequence shown here is derived from an EMBL/GenBank/DDBJ whole genome shotgun (WGS) entry which is preliminary data.</text>
</comment>
<dbReference type="InterPro" id="IPR028939">
    <property type="entry name" value="P5C_Rdtase_cat_N"/>
</dbReference>
<comment type="pathway">
    <text evidence="1 9">Amino-acid biosynthesis; L-proline biosynthesis; L-proline from L-glutamate 5-semialdehyde: step 1/1.</text>
</comment>
<evidence type="ECO:0000256" key="3">
    <source>
        <dbReference type="ARBA" id="ARBA00022490"/>
    </source>
</evidence>
<evidence type="ECO:0000256" key="1">
    <source>
        <dbReference type="ARBA" id="ARBA00005205"/>
    </source>
</evidence>
<dbReference type="EMBL" id="JAPEVB010000002">
    <property type="protein sequence ID" value="KAJ4393202.1"/>
    <property type="molecule type" value="Genomic_DNA"/>
</dbReference>
<organism evidence="12 13">
    <name type="scientific">Gnomoniopsis smithogilvyi</name>
    <dbReference type="NCBI Taxonomy" id="1191159"/>
    <lineage>
        <taxon>Eukaryota</taxon>
        <taxon>Fungi</taxon>
        <taxon>Dikarya</taxon>
        <taxon>Ascomycota</taxon>
        <taxon>Pezizomycotina</taxon>
        <taxon>Sordariomycetes</taxon>
        <taxon>Sordariomycetidae</taxon>
        <taxon>Diaporthales</taxon>
        <taxon>Gnomoniaceae</taxon>
        <taxon>Gnomoniopsis</taxon>
    </lineage>
</organism>
<feature type="domain" description="Pyrroline-5-carboxylate reductase catalytic N-terminal" evidence="10">
    <location>
        <begin position="9"/>
        <end position="105"/>
    </location>
</feature>
<dbReference type="PIRSF" id="PIRSF000193">
    <property type="entry name" value="Pyrrol-5-carb_rd"/>
    <property type="match status" value="1"/>
</dbReference>
<name>A0A9W8YYK3_9PEZI</name>
<dbReference type="Gene3D" id="1.10.3730.10">
    <property type="entry name" value="ProC C-terminal domain-like"/>
    <property type="match status" value="1"/>
</dbReference>
<dbReference type="InterPro" id="IPR008927">
    <property type="entry name" value="6-PGluconate_DH-like_C_sf"/>
</dbReference>
<feature type="binding site" evidence="8">
    <location>
        <begin position="13"/>
        <end position="18"/>
    </location>
    <ligand>
        <name>NADP(+)</name>
        <dbReference type="ChEBI" id="CHEBI:58349"/>
    </ligand>
</feature>
<evidence type="ECO:0000256" key="5">
    <source>
        <dbReference type="ARBA" id="ARBA00022650"/>
    </source>
</evidence>
<dbReference type="FunFam" id="1.10.3730.10:FF:000001">
    <property type="entry name" value="Pyrroline-5-carboxylate reductase"/>
    <property type="match status" value="1"/>
</dbReference>
<dbReference type="SUPFAM" id="SSF51735">
    <property type="entry name" value="NAD(P)-binding Rossmann-fold domains"/>
    <property type="match status" value="1"/>
</dbReference>
<evidence type="ECO:0000259" key="11">
    <source>
        <dbReference type="Pfam" id="PF14748"/>
    </source>
</evidence>
<dbReference type="FunFam" id="3.40.50.720:FF:000105">
    <property type="entry name" value="Pyrroline-5-carboxylate reductase"/>
    <property type="match status" value="1"/>
</dbReference>
<evidence type="ECO:0000256" key="4">
    <source>
        <dbReference type="ARBA" id="ARBA00022605"/>
    </source>
</evidence>
<feature type="domain" description="Pyrroline-5-carboxylate reductase dimerisation" evidence="11">
    <location>
        <begin position="174"/>
        <end position="279"/>
    </location>
</feature>
<comment type="catalytic activity">
    <reaction evidence="9">
        <text>L-proline + NADP(+) = (S)-1-pyrroline-5-carboxylate + NADPH + 2 H(+)</text>
        <dbReference type="Rhea" id="RHEA:14109"/>
        <dbReference type="ChEBI" id="CHEBI:15378"/>
        <dbReference type="ChEBI" id="CHEBI:17388"/>
        <dbReference type="ChEBI" id="CHEBI:57783"/>
        <dbReference type="ChEBI" id="CHEBI:58349"/>
        <dbReference type="ChEBI" id="CHEBI:60039"/>
        <dbReference type="EC" id="1.5.1.2"/>
    </reaction>
</comment>
<keyword evidence="3" id="KW-0963">Cytoplasm</keyword>
<protein>
    <recommendedName>
        <fullName evidence="9">Pyrroline-5-carboxylate reductase</fullName>
        <ecNumber evidence="9">1.5.1.2</ecNumber>
    </recommendedName>
</protein>
<keyword evidence="7 9" id="KW-0560">Oxidoreductase</keyword>
<dbReference type="Pfam" id="PF14748">
    <property type="entry name" value="P5CR_dimer"/>
    <property type="match status" value="1"/>
</dbReference>
<keyword evidence="13" id="KW-1185">Reference proteome</keyword>
<sequence>MASDLSSQTIAFIGGGNMASAIISGLVSKSFAAHKTAIHVSEPWDVNRDKIAALGVRTTTSNAEAAAGANILILAVKPQVAKDVCTELASTFQSPLPLIVSIAAGITVSSLRKWCTTPSGAAPPVVRVMPNTPALLGEGASGVYAGEGVSEEQKALVTALLDSVSKVTEWVDKEELLDAVTAVSGSGPAYFFALVEHLAAAGVALGLSEAQATRLAAQTCLGAGQMMVTDEKTSPAQLRRNVTSPKGTTEAAIKSFESSGFAEIVTKAVNAAAARGEELGRTLGEM</sequence>
<evidence type="ECO:0000313" key="13">
    <source>
        <dbReference type="Proteomes" id="UP001140453"/>
    </source>
</evidence>
<keyword evidence="5 9" id="KW-0641">Proline biosynthesis</keyword>
<feature type="binding site" evidence="8">
    <location>
        <begin position="75"/>
        <end position="78"/>
    </location>
    <ligand>
        <name>NADP(+)</name>
        <dbReference type="ChEBI" id="CHEBI:58349"/>
    </ligand>
</feature>
<gene>
    <name evidence="12" type="ORF">N0V93_002410</name>
</gene>
<dbReference type="InterPro" id="IPR000304">
    <property type="entry name" value="Pyrroline-COOH_reductase"/>
</dbReference>
<feature type="binding site" evidence="8">
    <location>
        <position position="62"/>
    </location>
    <ligand>
        <name>NADPH</name>
        <dbReference type="ChEBI" id="CHEBI:57783"/>
    </ligand>
</feature>
<evidence type="ECO:0000256" key="9">
    <source>
        <dbReference type="RuleBase" id="RU003903"/>
    </source>
</evidence>
<dbReference type="GO" id="GO:0004735">
    <property type="term" value="F:pyrroline-5-carboxylate reductase activity"/>
    <property type="evidence" value="ECO:0007669"/>
    <property type="project" value="UniProtKB-EC"/>
</dbReference>
<keyword evidence="4 9" id="KW-0028">Amino-acid biosynthesis</keyword>
<dbReference type="EC" id="1.5.1.2" evidence="9"/>
<evidence type="ECO:0000256" key="8">
    <source>
        <dbReference type="PIRSR" id="PIRSR000193-1"/>
    </source>
</evidence>
<dbReference type="InterPro" id="IPR029036">
    <property type="entry name" value="P5CR_dimer"/>
</dbReference>
<dbReference type="PROSITE" id="PS00521">
    <property type="entry name" value="P5CR"/>
    <property type="match status" value="1"/>
</dbReference>
<proteinExistence type="inferred from homology"/>
<dbReference type="PANTHER" id="PTHR11645">
    <property type="entry name" value="PYRROLINE-5-CARBOXYLATE REDUCTASE"/>
    <property type="match status" value="1"/>
</dbReference>
<dbReference type="Pfam" id="PF03807">
    <property type="entry name" value="F420_oxidored"/>
    <property type="match status" value="1"/>
</dbReference>
<evidence type="ECO:0000259" key="10">
    <source>
        <dbReference type="Pfam" id="PF03807"/>
    </source>
</evidence>
<evidence type="ECO:0000256" key="7">
    <source>
        <dbReference type="ARBA" id="ARBA00023002"/>
    </source>
</evidence>
<dbReference type="GO" id="GO:0055129">
    <property type="term" value="P:L-proline biosynthetic process"/>
    <property type="evidence" value="ECO:0007669"/>
    <property type="project" value="TreeGrafter"/>
</dbReference>
<evidence type="ECO:0000256" key="2">
    <source>
        <dbReference type="ARBA" id="ARBA00005525"/>
    </source>
</evidence>
<dbReference type="InterPro" id="IPR036291">
    <property type="entry name" value="NAD(P)-bd_dom_sf"/>
</dbReference>
<dbReference type="NCBIfam" id="TIGR00112">
    <property type="entry name" value="proC"/>
    <property type="match status" value="1"/>
</dbReference>
<keyword evidence="6 8" id="KW-0521">NADP</keyword>
<dbReference type="PANTHER" id="PTHR11645:SF0">
    <property type="entry name" value="PYRROLINE-5-CARBOXYLATE REDUCTASE 3"/>
    <property type="match status" value="1"/>
</dbReference>
<dbReference type="Gene3D" id="3.40.50.720">
    <property type="entry name" value="NAD(P)-binding Rossmann-like Domain"/>
    <property type="match status" value="1"/>
</dbReference>
<dbReference type="SUPFAM" id="SSF48179">
    <property type="entry name" value="6-phosphogluconate dehydrogenase C-terminal domain-like"/>
    <property type="match status" value="1"/>
</dbReference>
<evidence type="ECO:0000313" key="12">
    <source>
        <dbReference type="EMBL" id="KAJ4393202.1"/>
    </source>
</evidence>
<dbReference type="AlphaFoldDB" id="A0A9W8YYK3"/>